<dbReference type="PANTHER" id="PTHR30332:SF5">
    <property type="entry name" value="SPI-1 TYPE 3 SECRETION SYSTEM SECRETIN"/>
    <property type="match status" value="1"/>
</dbReference>
<comment type="similarity">
    <text evidence="3">Belongs to the bacterial secretin family. T3SS SctC subfamily.</text>
</comment>
<dbReference type="KEGG" id="ome:OLMES_5457"/>
<keyword evidence="2 3" id="KW-0732">Signal</keyword>
<dbReference type="GO" id="GO:0015627">
    <property type="term" value="C:type II protein secretion system complex"/>
    <property type="evidence" value="ECO:0007669"/>
    <property type="project" value="TreeGrafter"/>
</dbReference>
<keyword evidence="8" id="KW-1185">Reference proteome</keyword>
<dbReference type="AlphaFoldDB" id="A0A1Y0IFZ8"/>
<dbReference type="InterPro" id="IPR003522">
    <property type="entry name" value="T3SS_OM_pore_YscC"/>
</dbReference>
<gene>
    <name evidence="3" type="primary">sctC</name>
    <name evidence="7" type="ORF">OLMES_5457</name>
</gene>
<dbReference type="Gene3D" id="3.55.50.30">
    <property type="match status" value="1"/>
</dbReference>
<dbReference type="InterPro" id="IPR050810">
    <property type="entry name" value="Bact_Secretion_Sys_Channel"/>
</dbReference>
<dbReference type="PRINTS" id="PR01337">
    <property type="entry name" value="TYPE3OMGPROT"/>
</dbReference>
<dbReference type="InterPro" id="IPR004846">
    <property type="entry name" value="T2SS/T3SS_dom"/>
</dbReference>
<keyword evidence="3" id="KW-0653">Protein transport</keyword>
<name>A0A1Y0IFZ8_9GAMM</name>
<dbReference type="InterPro" id="IPR038591">
    <property type="entry name" value="NolW-like_sf"/>
</dbReference>
<keyword evidence="3" id="KW-0472">Membrane</keyword>
<dbReference type="Gene3D" id="3.30.1370.120">
    <property type="match status" value="2"/>
</dbReference>
<evidence type="ECO:0000256" key="3">
    <source>
        <dbReference type="HAMAP-Rule" id="MF_02219"/>
    </source>
</evidence>
<proteinExistence type="inferred from homology"/>
<dbReference type="EMBL" id="CP021425">
    <property type="protein sequence ID" value="ARU59437.1"/>
    <property type="molecule type" value="Genomic_DNA"/>
</dbReference>
<dbReference type="HAMAP" id="MF_02219">
    <property type="entry name" value="Type_III_secretin"/>
    <property type="match status" value="1"/>
</dbReference>
<keyword evidence="3" id="KW-0811">Translocation</keyword>
<dbReference type="GO" id="GO:0009279">
    <property type="term" value="C:cell outer membrane"/>
    <property type="evidence" value="ECO:0007669"/>
    <property type="project" value="UniProtKB-SubCell"/>
</dbReference>
<evidence type="ECO:0000313" key="8">
    <source>
        <dbReference type="Proteomes" id="UP000196027"/>
    </source>
</evidence>
<comment type="function">
    <text evidence="3">Component of the type III secretion system (T3SS), also called injectisome, which is used to inject bacterial effector proteins into eukaryotic host cells. Forms a ring-shaped multimeric structure with an apparent central pore in the outer membrane.</text>
</comment>
<evidence type="ECO:0000259" key="5">
    <source>
        <dbReference type="Pfam" id="PF00263"/>
    </source>
</evidence>
<dbReference type="InterPro" id="IPR005644">
    <property type="entry name" value="NolW-like"/>
</dbReference>
<comment type="subcellular location">
    <subcellularLocation>
        <location evidence="1 3 4">Cell outer membrane</location>
    </subcellularLocation>
</comment>
<evidence type="ECO:0000259" key="6">
    <source>
        <dbReference type="Pfam" id="PF03958"/>
    </source>
</evidence>
<dbReference type="Pfam" id="PF00263">
    <property type="entry name" value="Secretin"/>
    <property type="match status" value="1"/>
</dbReference>
<dbReference type="GO" id="GO:0030254">
    <property type="term" value="P:protein secretion by the type III secretion system"/>
    <property type="evidence" value="ECO:0007669"/>
    <property type="project" value="UniProtKB-UniRule"/>
</dbReference>
<evidence type="ECO:0000256" key="4">
    <source>
        <dbReference type="RuleBase" id="RU004004"/>
    </source>
</evidence>
<dbReference type="Pfam" id="PF03958">
    <property type="entry name" value="Secretin_N"/>
    <property type="match status" value="1"/>
</dbReference>
<dbReference type="Proteomes" id="UP000196027">
    <property type="component" value="Chromosome"/>
</dbReference>
<dbReference type="PANTHER" id="PTHR30332">
    <property type="entry name" value="PROBABLE GENERAL SECRETION PATHWAY PROTEIN D"/>
    <property type="match status" value="1"/>
</dbReference>
<evidence type="ECO:0000256" key="1">
    <source>
        <dbReference type="ARBA" id="ARBA00004442"/>
    </source>
</evidence>
<dbReference type="NCBIfam" id="TIGR02516">
    <property type="entry name" value="type_III_yscC"/>
    <property type="match status" value="1"/>
</dbReference>
<keyword evidence="3" id="KW-0998">Cell outer membrane</keyword>
<evidence type="ECO:0000313" key="7">
    <source>
        <dbReference type="EMBL" id="ARU59437.1"/>
    </source>
</evidence>
<feature type="domain" description="NolW-like" evidence="6">
    <location>
        <begin position="191"/>
        <end position="337"/>
    </location>
</feature>
<evidence type="ECO:0000256" key="2">
    <source>
        <dbReference type="ARBA" id="ARBA00022729"/>
    </source>
</evidence>
<keyword evidence="3 4" id="KW-0813">Transport</keyword>
<accession>A0A1Y0IFZ8</accession>
<protein>
    <recommendedName>
        <fullName evidence="3">Type 3 secretion system secretin</fullName>
        <shortName evidence="3">T3SS secretin</shortName>
    </recommendedName>
</protein>
<feature type="domain" description="Type II/III secretion system secretin-like" evidence="5">
    <location>
        <begin position="423"/>
        <end position="582"/>
    </location>
</feature>
<comment type="subunit">
    <text evidence="3">The core secretion machinery of the T3SS is composed of approximately 20 different proteins, including cytoplasmic components, a base, an export apparatus and a needle. This subunit is part of the base, which anchors the injectisome in the bacterial cell envelope. Forms a stable homooligomeric complex.</text>
</comment>
<dbReference type="GO" id="GO:0030257">
    <property type="term" value="C:type III protein secretion system complex"/>
    <property type="evidence" value="ECO:0007669"/>
    <property type="project" value="UniProtKB-UniRule"/>
</dbReference>
<organism evidence="7 8">
    <name type="scientific">Oleiphilus messinensis</name>
    <dbReference type="NCBI Taxonomy" id="141451"/>
    <lineage>
        <taxon>Bacteria</taxon>
        <taxon>Pseudomonadati</taxon>
        <taxon>Pseudomonadota</taxon>
        <taxon>Gammaproteobacteria</taxon>
        <taxon>Oceanospirillales</taxon>
        <taxon>Oleiphilaceae</taxon>
        <taxon>Oleiphilus</taxon>
    </lineage>
</organism>
<sequence length="622" mass="67924">MDNHLSARGLRIEVLIVLVVLTLYMTFTSSTVKARDIPLPDGTEVNYMLNGETLEVFLKRFFYENGLRLVLSEPIKSDRRTLNGPRNGSPKRIFNRIVESNGLVPYYDGNSAYLYTVDELSHRYFSFPDDRVVALRRALSRSQLQDRNNAIVVDRASGLVEISGVPRFVDQMLRMVQAIAYQGDAPTTVFRYIPLKYAWATDRSFSAGGRNVTIPGVASILRQVIHGPTQTGYSGDVIDIAEPAKAESLKGKGLAALSGDTGSRQLVLSSGKVIDLTDTGSVAPGHTKGASNAVPILEGSEGSRIVADAYNNAIIIRDAPDRIPMYEDLIRTLDVSSPLIEIEAAIIDVNQDKLRKLGVDWRFAEDDIEVSLFNSQDSNSDTKGNFLQALAAGNVAPLDGVAGLGIGAIVGNKDQFIARLNLLQREGVISVSSRPKVATLNDLEAVIESSESLYVPVQGAFETDLFKVFSGTILRVTPHVIRDDIDTQIRLIITVEDGAINMTQDASGDSVPATTRNAVLTQAIVNEGHSLLLGGLVRETSQVATQKIPLLGDIPWLGSLFKTESKIQGSSERLFLISPRILPAGQTRQTTTESTQNGREKVIATCRTNCREEYGREQLNMF</sequence>
<reference evidence="7 8" key="1">
    <citation type="submission" date="2017-05" db="EMBL/GenBank/DDBJ databases">
        <title>Genomic insights into alkan degradation activity of Oleiphilus messinensis.</title>
        <authorList>
            <person name="Kozyavkin S.A."/>
            <person name="Slesarev A.I."/>
            <person name="Golyshin P.N."/>
            <person name="Korzhenkov A."/>
            <person name="Golyshina O.N."/>
            <person name="Toshchakov S.V."/>
        </authorList>
    </citation>
    <scope>NUCLEOTIDE SEQUENCE [LARGE SCALE GENOMIC DNA]</scope>
    <source>
        <strain evidence="7 8">ME102</strain>
    </source>
</reference>